<evidence type="ECO:0000313" key="1">
    <source>
        <dbReference type="EMBL" id="KAG5589295.1"/>
    </source>
</evidence>
<proteinExistence type="predicted"/>
<accession>A0A9J5XP75</accession>
<dbReference type="EMBL" id="JACXVP010000008">
    <property type="protein sequence ID" value="KAG5589295.1"/>
    <property type="molecule type" value="Genomic_DNA"/>
</dbReference>
<keyword evidence="2" id="KW-1185">Reference proteome</keyword>
<evidence type="ECO:0000313" key="2">
    <source>
        <dbReference type="Proteomes" id="UP000824120"/>
    </source>
</evidence>
<name>A0A9J5XP75_SOLCO</name>
<sequence length="227" mass="26500">MYSQDELAYKNKTGGLFNLNHTTISVGDGNKTIFWKDRWLGNWSLAEKFPNLFDLVIHQDRTITDIFSRSIEWGGHTMVEWAQQRGIQSKFRVQTSELDSGTELHMAMETNLENQSTFEGGVFLMSRTVVYVVRQLRQWDICFCIVESLTNYGRISEAYDGQCLARLLTLLSSWEEPGKGAKNMSYRRTIPSCIWWTIWKERNARCFEDRSRTVQKVKTHCILLLCF</sequence>
<gene>
    <name evidence="1" type="ORF">H5410_039809</name>
</gene>
<comment type="caution">
    <text evidence="1">The sequence shown here is derived from an EMBL/GenBank/DDBJ whole genome shotgun (WGS) entry which is preliminary data.</text>
</comment>
<organism evidence="1 2">
    <name type="scientific">Solanum commersonii</name>
    <name type="common">Commerson's wild potato</name>
    <name type="synonym">Commerson's nightshade</name>
    <dbReference type="NCBI Taxonomy" id="4109"/>
    <lineage>
        <taxon>Eukaryota</taxon>
        <taxon>Viridiplantae</taxon>
        <taxon>Streptophyta</taxon>
        <taxon>Embryophyta</taxon>
        <taxon>Tracheophyta</taxon>
        <taxon>Spermatophyta</taxon>
        <taxon>Magnoliopsida</taxon>
        <taxon>eudicotyledons</taxon>
        <taxon>Gunneridae</taxon>
        <taxon>Pentapetalae</taxon>
        <taxon>asterids</taxon>
        <taxon>lamiids</taxon>
        <taxon>Solanales</taxon>
        <taxon>Solanaceae</taxon>
        <taxon>Solanoideae</taxon>
        <taxon>Solaneae</taxon>
        <taxon>Solanum</taxon>
    </lineage>
</organism>
<reference evidence="1 2" key="1">
    <citation type="submission" date="2020-09" db="EMBL/GenBank/DDBJ databases">
        <title>De no assembly of potato wild relative species, Solanum commersonii.</title>
        <authorList>
            <person name="Cho K."/>
        </authorList>
    </citation>
    <scope>NUCLEOTIDE SEQUENCE [LARGE SCALE GENOMIC DNA]</scope>
    <source>
        <strain evidence="1">LZ3.2</strain>
        <tissue evidence="1">Leaf</tissue>
    </source>
</reference>
<dbReference type="AlphaFoldDB" id="A0A9J5XP75"/>
<dbReference type="PANTHER" id="PTHR36617">
    <property type="entry name" value="PROTEIN, PUTATIVE-RELATED"/>
    <property type="match status" value="1"/>
</dbReference>
<dbReference type="PANTHER" id="PTHR36617:SF15">
    <property type="entry name" value="REVERSE TRANSCRIPTASE ZINC-BINDING DOMAIN-CONTAINING PROTEIN"/>
    <property type="match status" value="1"/>
</dbReference>
<dbReference type="Proteomes" id="UP000824120">
    <property type="component" value="Chromosome 8"/>
</dbReference>
<protein>
    <submittedName>
        <fullName evidence="1">Uncharacterized protein</fullName>
    </submittedName>
</protein>
<dbReference type="OrthoDB" id="1752009at2759"/>